<name>A0A0N4Z9J3_PARTI</name>
<feature type="domain" description="AMP-binding enzyme C-terminal" evidence="5">
    <location>
        <begin position="222"/>
        <end position="298"/>
    </location>
</feature>
<dbReference type="Pfam" id="PF00501">
    <property type="entry name" value="AMP-binding"/>
    <property type="match status" value="1"/>
</dbReference>
<sequence>MEIQNPFQISWDNIPHNTFSDFFFSSITKYGGSLAMMDHETGKQWRYSEIKDWTDKCVLRLKEIGIVSSSRVALITTTTVEVIFIHLACSIIGATVVAISGHGTIDDIWSYVDASEATHAICETSLLSKVEDVRKKATLRGMGRIKTTKTLDEVLCDGKIENVSKPSFRQTQRSISSATIDLPNEICVSKDEECIKESHENSSCDSKTSSPTPFLMLCPSDVECIIREHPGIDDCAVVGRPDHVSGECPAAFVVKNHAYPLLSTAEVRQHVAGQIATFKELRGGVFFISEIPRSLCGKVIRRQLKGFWDRERQALGNKDITPTVVVGVPNGAKPMLAKRMSMVSVNSTKNNSAPLNRKQSDSKVPSKTPVKVNSKPAAKTIVRAATTRTTSVTDNKKNKINAKK</sequence>
<dbReference type="GO" id="GO:0016405">
    <property type="term" value="F:CoA-ligase activity"/>
    <property type="evidence" value="ECO:0007669"/>
    <property type="project" value="TreeGrafter"/>
</dbReference>
<dbReference type="Pfam" id="PF13193">
    <property type="entry name" value="AMP-binding_C"/>
    <property type="match status" value="1"/>
</dbReference>
<dbReference type="Proteomes" id="UP000038045">
    <property type="component" value="Unplaced"/>
</dbReference>
<protein>
    <submittedName>
        <fullName evidence="7">AMP-binding_C domain-containing protein</fullName>
    </submittedName>
</protein>
<dbReference type="Gene3D" id="3.30.300.30">
    <property type="match status" value="1"/>
</dbReference>
<evidence type="ECO:0000256" key="3">
    <source>
        <dbReference type="SAM" id="MobiDB-lite"/>
    </source>
</evidence>
<dbReference type="InterPro" id="IPR042099">
    <property type="entry name" value="ANL_N_sf"/>
</dbReference>
<dbReference type="Gene3D" id="3.40.50.12780">
    <property type="entry name" value="N-terminal domain of ligase-like"/>
    <property type="match status" value="1"/>
</dbReference>
<keyword evidence="2" id="KW-0576">Peroxisome</keyword>
<accession>A0A0N4Z9J3</accession>
<keyword evidence="6" id="KW-1185">Reference proteome</keyword>
<feature type="domain" description="AMP-dependent synthetase/ligase" evidence="4">
    <location>
        <begin position="26"/>
        <end position="146"/>
    </location>
</feature>
<evidence type="ECO:0000256" key="2">
    <source>
        <dbReference type="ARBA" id="ARBA00023140"/>
    </source>
</evidence>
<feature type="region of interest" description="Disordered" evidence="3">
    <location>
        <begin position="346"/>
        <end position="379"/>
    </location>
</feature>
<dbReference type="InterPro" id="IPR000873">
    <property type="entry name" value="AMP-dep_synth/lig_dom"/>
</dbReference>
<dbReference type="SUPFAM" id="SSF56801">
    <property type="entry name" value="Acetyl-CoA synthetase-like"/>
    <property type="match status" value="2"/>
</dbReference>
<dbReference type="AlphaFoldDB" id="A0A0N4Z9J3"/>
<feature type="region of interest" description="Disordered" evidence="3">
    <location>
        <begin position="385"/>
        <end position="404"/>
    </location>
</feature>
<dbReference type="GO" id="GO:0005777">
    <property type="term" value="C:peroxisome"/>
    <property type="evidence" value="ECO:0007669"/>
    <property type="project" value="UniProtKB-SubCell"/>
</dbReference>
<reference evidence="7" key="1">
    <citation type="submission" date="2017-02" db="UniProtKB">
        <authorList>
            <consortium name="WormBaseParasite"/>
        </authorList>
    </citation>
    <scope>IDENTIFICATION</scope>
</reference>
<evidence type="ECO:0000259" key="4">
    <source>
        <dbReference type="Pfam" id="PF00501"/>
    </source>
</evidence>
<evidence type="ECO:0000259" key="5">
    <source>
        <dbReference type="Pfam" id="PF13193"/>
    </source>
</evidence>
<organism evidence="6 7">
    <name type="scientific">Parastrongyloides trichosuri</name>
    <name type="common">Possum-specific nematode worm</name>
    <dbReference type="NCBI Taxonomy" id="131310"/>
    <lineage>
        <taxon>Eukaryota</taxon>
        <taxon>Metazoa</taxon>
        <taxon>Ecdysozoa</taxon>
        <taxon>Nematoda</taxon>
        <taxon>Chromadorea</taxon>
        <taxon>Rhabditida</taxon>
        <taxon>Tylenchina</taxon>
        <taxon>Panagrolaimomorpha</taxon>
        <taxon>Strongyloidoidea</taxon>
        <taxon>Strongyloididae</taxon>
        <taxon>Parastrongyloides</taxon>
    </lineage>
</organism>
<evidence type="ECO:0000313" key="7">
    <source>
        <dbReference type="WBParaSite" id="PTRK_0000402400.1"/>
    </source>
</evidence>
<dbReference type="WBParaSite" id="PTRK_0000402400.1">
    <property type="protein sequence ID" value="PTRK_0000402400.1"/>
    <property type="gene ID" value="PTRK_0000402400"/>
</dbReference>
<proteinExistence type="predicted"/>
<dbReference type="PANTHER" id="PTHR24096">
    <property type="entry name" value="LONG-CHAIN-FATTY-ACID--COA LIGASE"/>
    <property type="match status" value="1"/>
</dbReference>
<dbReference type="InterPro" id="IPR045851">
    <property type="entry name" value="AMP-bd_C_sf"/>
</dbReference>
<dbReference type="InterPro" id="IPR025110">
    <property type="entry name" value="AMP-bd_C"/>
</dbReference>
<evidence type="ECO:0000313" key="6">
    <source>
        <dbReference type="Proteomes" id="UP000038045"/>
    </source>
</evidence>
<dbReference type="PANTHER" id="PTHR24096:SF168">
    <property type="entry name" value="AMP-BINDING DOMAIN-CONTAINING PROTEIN"/>
    <property type="match status" value="1"/>
</dbReference>
<evidence type="ECO:0000256" key="1">
    <source>
        <dbReference type="ARBA" id="ARBA00004275"/>
    </source>
</evidence>
<dbReference type="STRING" id="131310.A0A0N4Z9J3"/>
<comment type="subcellular location">
    <subcellularLocation>
        <location evidence="1">Peroxisome</location>
    </subcellularLocation>
</comment>